<dbReference type="Proteomes" id="UP001562425">
    <property type="component" value="Unassembled WGS sequence"/>
</dbReference>
<sequence length="117" mass="12952">MWEVVSEWRTRNDLDFKLIIVADSVGSVQINSENEATSPSQSAISPIETPVGGSGKDGILCPPDRTDSQNLTPIRWNKSRASARVTRRALPGKQFCRDASWRLLHVPDRPGKQNPGK</sequence>
<feature type="region of interest" description="Disordered" evidence="1">
    <location>
        <begin position="32"/>
        <end position="72"/>
    </location>
</feature>
<feature type="compositionally biased region" description="Polar residues" evidence="1">
    <location>
        <begin position="32"/>
        <end position="44"/>
    </location>
</feature>
<dbReference type="EMBL" id="JBEHCU010007235">
    <property type="protein sequence ID" value="KAL1395239.1"/>
    <property type="molecule type" value="Genomic_DNA"/>
</dbReference>
<evidence type="ECO:0000313" key="2">
    <source>
        <dbReference type="EMBL" id="KAL1395239.1"/>
    </source>
</evidence>
<dbReference type="AlphaFoldDB" id="A0ABD1D713"/>
<accession>A0ABD1D713</accession>
<evidence type="ECO:0000313" key="3">
    <source>
        <dbReference type="Proteomes" id="UP001562425"/>
    </source>
</evidence>
<protein>
    <submittedName>
        <fullName evidence="2">Uncharacterized protein</fullName>
    </submittedName>
</protein>
<gene>
    <name evidence="2" type="ORF">pipiens_011401</name>
</gene>
<comment type="caution">
    <text evidence="2">The sequence shown here is derived from an EMBL/GenBank/DDBJ whole genome shotgun (WGS) entry which is preliminary data.</text>
</comment>
<reference evidence="2 3" key="1">
    <citation type="submission" date="2024-05" db="EMBL/GenBank/DDBJ databases">
        <title>Culex pipiens pipiens assembly and annotation.</title>
        <authorList>
            <person name="Alout H."/>
            <person name="Durand T."/>
        </authorList>
    </citation>
    <scope>NUCLEOTIDE SEQUENCE [LARGE SCALE GENOMIC DNA]</scope>
    <source>
        <strain evidence="2">HA-2024</strain>
        <tissue evidence="2">Whole body</tissue>
    </source>
</reference>
<proteinExistence type="predicted"/>
<name>A0ABD1D713_CULPP</name>
<organism evidence="2 3">
    <name type="scientific">Culex pipiens pipiens</name>
    <name type="common">Northern house mosquito</name>
    <dbReference type="NCBI Taxonomy" id="38569"/>
    <lineage>
        <taxon>Eukaryota</taxon>
        <taxon>Metazoa</taxon>
        <taxon>Ecdysozoa</taxon>
        <taxon>Arthropoda</taxon>
        <taxon>Hexapoda</taxon>
        <taxon>Insecta</taxon>
        <taxon>Pterygota</taxon>
        <taxon>Neoptera</taxon>
        <taxon>Endopterygota</taxon>
        <taxon>Diptera</taxon>
        <taxon>Nematocera</taxon>
        <taxon>Culicoidea</taxon>
        <taxon>Culicidae</taxon>
        <taxon>Culicinae</taxon>
        <taxon>Culicini</taxon>
        <taxon>Culex</taxon>
        <taxon>Culex</taxon>
    </lineage>
</organism>
<keyword evidence="3" id="KW-1185">Reference proteome</keyword>
<evidence type="ECO:0000256" key="1">
    <source>
        <dbReference type="SAM" id="MobiDB-lite"/>
    </source>
</evidence>